<dbReference type="PANTHER" id="PTHR24379:SF121">
    <property type="entry name" value="C2H2-TYPE DOMAIN-CONTAINING PROTEIN"/>
    <property type="match status" value="1"/>
</dbReference>
<evidence type="ECO:0000256" key="3">
    <source>
        <dbReference type="ARBA" id="ARBA00022771"/>
    </source>
</evidence>
<gene>
    <name evidence="8" type="primary">Zbtb24</name>
    <name evidence="8" type="ORF">g.264</name>
</gene>
<protein>
    <submittedName>
        <fullName evidence="8">Zinc finger and BTB domain-containing protein 24</fullName>
    </submittedName>
</protein>
<dbReference type="PANTHER" id="PTHR24379">
    <property type="entry name" value="KRAB AND ZINC FINGER DOMAIN-CONTAINING"/>
    <property type="match status" value="1"/>
</dbReference>
<proteinExistence type="predicted"/>
<keyword evidence="3 5" id="KW-0863">Zinc-finger</keyword>
<dbReference type="PROSITE" id="PS00028">
    <property type="entry name" value="ZINC_FINGER_C2H2_1"/>
    <property type="match status" value="2"/>
</dbReference>
<name>A0A2S2QPJ0_9HEMI</name>
<dbReference type="GO" id="GO:0008270">
    <property type="term" value="F:zinc ion binding"/>
    <property type="evidence" value="ECO:0007669"/>
    <property type="project" value="UniProtKB-KW"/>
</dbReference>
<accession>A0A2S2QPJ0</accession>
<dbReference type="EMBL" id="GGMS01010431">
    <property type="protein sequence ID" value="MBY79634.1"/>
    <property type="molecule type" value="Transcribed_RNA"/>
</dbReference>
<dbReference type="InterPro" id="IPR013087">
    <property type="entry name" value="Znf_C2H2_type"/>
</dbReference>
<feature type="compositionally biased region" description="Low complexity" evidence="6">
    <location>
        <begin position="22"/>
        <end position="35"/>
    </location>
</feature>
<evidence type="ECO:0000256" key="4">
    <source>
        <dbReference type="ARBA" id="ARBA00022833"/>
    </source>
</evidence>
<keyword evidence="4" id="KW-0862">Zinc</keyword>
<dbReference type="PROSITE" id="PS50157">
    <property type="entry name" value="ZINC_FINGER_C2H2_2"/>
    <property type="match status" value="1"/>
</dbReference>
<dbReference type="AlphaFoldDB" id="A0A2S2QPJ0"/>
<evidence type="ECO:0000256" key="6">
    <source>
        <dbReference type="SAM" id="MobiDB-lite"/>
    </source>
</evidence>
<evidence type="ECO:0000313" key="8">
    <source>
        <dbReference type="EMBL" id="MBY79634.1"/>
    </source>
</evidence>
<evidence type="ECO:0000259" key="7">
    <source>
        <dbReference type="PROSITE" id="PS50157"/>
    </source>
</evidence>
<feature type="domain" description="C2H2-type" evidence="7">
    <location>
        <begin position="165"/>
        <end position="187"/>
    </location>
</feature>
<dbReference type="SMART" id="SM00355">
    <property type="entry name" value="ZnF_C2H2"/>
    <property type="match status" value="5"/>
</dbReference>
<organism evidence="8">
    <name type="scientific">Sipha flava</name>
    <name type="common">yellow sugarcane aphid</name>
    <dbReference type="NCBI Taxonomy" id="143950"/>
    <lineage>
        <taxon>Eukaryota</taxon>
        <taxon>Metazoa</taxon>
        <taxon>Ecdysozoa</taxon>
        <taxon>Arthropoda</taxon>
        <taxon>Hexapoda</taxon>
        <taxon>Insecta</taxon>
        <taxon>Pterygota</taxon>
        <taxon>Neoptera</taxon>
        <taxon>Paraneoptera</taxon>
        <taxon>Hemiptera</taxon>
        <taxon>Sternorrhyncha</taxon>
        <taxon>Aphidomorpha</taxon>
        <taxon>Aphidoidea</taxon>
        <taxon>Aphididae</taxon>
        <taxon>Sipha</taxon>
    </lineage>
</organism>
<evidence type="ECO:0000256" key="1">
    <source>
        <dbReference type="ARBA" id="ARBA00022723"/>
    </source>
</evidence>
<keyword evidence="1" id="KW-0479">Metal-binding</keyword>
<evidence type="ECO:0000256" key="5">
    <source>
        <dbReference type="PROSITE-ProRule" id="PRU00042"/>
    </source>
</evidence>
<keyword evidence="2" id="KW-0677">Repeat</keyword>
<evidence type="ECO:0000256" key="2">
    <source>
        <dbReference type="ARBA" id="ARBA00022737"/>
    </source>
</evidence>
<reference evidence="8" key="1">
    <citation type="submission" date="2018-04" db="EMBL/GenBank/DDBJ databases">
        <title>Transcriptome assembly of Sipha flava.</title>
        <authorList>
            <person name="Scully E.D."/>
            <person name="Geib S.M."/>
            <person name="Palmer N.A."/>
            <person name="Koch K."/>
            <person name="Bradshaw J."/>
            <person name="Heng-Moss T."/>
            <person name="Sarath G."/>
        </authorList>
    </citation>
    <scope>NUCLEOTIDE SEQUENCE</scope>
</reference>
<dbReference type="Gene3D" id="3.30.160.60">
    <property type="entry name" value="Classic Zinc Finger"/>
    <property type="match status" value="2"/>
</dbReference>
<feature type="compositionally biased region" description="Polar residues" evidence="6">
    <location>
        <begin position="1"/>
        <end position="11"/>
    </location>
</feature>
<sequence length="208" mass="23329">MNVTGTSSTAARASVPSRGRRPATGPGRRTRPPSSEAARCEVCDVRTRTKIGKWKHVHREHIGDVRLKCSLCYRRFSSFYVKLVHERKHHPRSAAHGNGRQAYTCELCGTYRCSPSSLIAHVAAAHPAAMSALCGICAVYMGDAESLTLHMRHVHQEMIATVHGLQCDLCGKRCRDPKRLRSHRRVHGVRDMVHREYMLLDLSSVVLR</sequence>
<feature type="region of interest" description="Disordered" evidence="6">
    <location>
        <begin position="1"/>
        <end position="36"/>
    </location>
</feature>
<dbReference type="Pfam" id="PF00096">
    <property type="entry name" value="zf-C2H2"/>
    <property type="match status" value="1"/>
</dbReference>